<evidence type="ECO:0000256" key="1">
    <source>
        <dbReference type="SAM" id="SignalP"/>
    </source>
</evidence>
<sequence>MRVRKRAAGLAAAAALLATVGLGASSGTAHADGLFLLKGWGTGQCLSTNRTTHSVIVDSCSKADRWFTTGTLHRDADGFGELQIVNFPNTSMCLQAADIAKRGANRLAPCNPDDLTQVWDNTNHYDELNQLKLGVPGTNLCLDRPTETHFDGEAMQLWTCASPHTAVFGDDHLEQRFAFVE</sequence>
<evidence type="ECO:0000313" key="3">
    <source>
        <dbReference type="EMBL" id="CAG7625556.1"/>
    </source>
</evidence>
<keyword evidence="1" id="KW-0732">Signal</keyword>
<name>A0A9W4E5J0_9ACTN</name>
<dbReference type="InterPro" id="IPR000772">
    <property type="entry name" value="Ricin_B_lectin"/>
</dbReference>
<dbReference type="InterPro" id="IPR035992">
    <property type="entry name" value="Ricin_B-like_lectins"/>
</dbReference>
<feature type="chain" id="PRO_5040921085" description="Ricin B lectin domain-containing protein" evidence="1">
    <location>
        <begin position="32"/>
        <end position="181"/>
    </location>
</feature>
<proteinExistence type="predicted"/>
<dbReference type="RefSeq" id="WP_205042353.1">
    <property type="nucleotide sequence ID" value="NZ_CAJVAX010000012.1"/>
</dbReference>
<dbReference type="Pfam" id="PF00652">
    <property type="entry name" value="Ricin_B_lectin"/>
    <property type="match status" value="1"/>
</dbReference>
<keyword evidence="4" id="KW-1185">Reference proteome</keyword>
<accession>A0A9W4E5J0</accession>
<evidence type="ECO:0000259" key="2">
    <source>
        <dbReference type="Pfam" id="PF00652"/>
    </source>
</evidence>
<dbReference type="PROSITE" id="PS50231">
    <property type="entry name" value="RICIN_B_LECTIN"/>
    <property type="match status" value="1"/>
</dbReference>
<dbReference type="Gene3D" id="2.80.10.50">
    <property type="match status" value="1"/>
</dbReference>
<organism evidence="3 4">
    <name type="scientific">Actinacidiphila bryophytorum</name>
    <dbReference type="NCBI Taxonomy" id="1436133"/>
    <lineage>
        <taxon>Bacteria</taxon>
        <taxon>Bacillati</taxon>
        <taxon>Actinomycetota</taxon>
        <taxon>Actinomycetes</taxon>
        <taxon>Kitasatosporales</taxon>
        <taxon>Streptomycetaceae</taxon>
        <taxon>Actinacidiphila</taxon>
    </lineage>
</organism>
<comment type="caution">
    <text evidence="3">The sequence shown here is derived from an EMBL/GenBank/DDBJ whole genome shotgun (WGS) entry which is preliminary data.</text>
</comment>
<gene>
    <name evidence="3" type="ORF">SBRY_20170</name>
</gene>
<dbReference type="SUPFAM" id="SSF50370">
    <property type="entry name" value="Ricin B-like lectins"/>
    <property type="match status" value="1"/>
</dbReference>
<evidence type="ECO:0000313" key="4">
    <source>
        <dbReference type="Proteomes" id="UP001153328"/>
    </source>
</evidence>
<feature type="domain" description="Ricin B lectin" evidence="2">
    <location>
        <begin position="38"/>
        <end position="162"/>
    </location>
</feature>
<dbReference type="AlphaFoldDB" id="A0A9W4E5J0"/>
<feature type="signal peptide" evidence="1">
    <location>
        <begin position="1"/>
        <end position="31"/>
    </location>
</feature>
<dbReference type="EMBL" id="CAJVAX010000012">
    <property type="protein sequence ID" value="CAG7625556.1"/>
    <property type="molecule type" value="Genomic_DNA"/>
</dbReference>
<protein>
    <recommendedName>
        <fullName evidence="2">Ricin B lectin domain-containing protein</fullName>
    </recommendedName>
</protein>
<dbReference type="Proteomes" id="UP001153328">
    <property type="component" value="Unassembled WGS sequence"/>
</dbReference>
<reference evidence="3" key="1">
    <citation type="submission" date="2021-06" db="EMBL/GenBank/DDBJ databases">
        <authorList>
            <person name="Arsene-Ploetze F."/>
        </authorList>
    </citation>
    <scope>NUCLEOTIDE SEQUENCE</scope>
    <source>
        <strain evidence="3">SBRY1</strain>
    </source>
</reference>